<evidence type="ECO:0000259" key="9">
    <source>
        <dbReference type="PROSITE" id="PS50198"/>
    </source>
</evidence>
<protein>
    <recommendedName>
        <fullName evidence="3">peptidylprolyl isomerase</fullName>
        <ecNumber evidence="3">5.2.1.8</ecNumber>
    </recommendedName>
</protein>
<dbReference type="InterPro" id="IPR000297">
    <property type="entry name" value="PPIase_PpiC"/>
</dbReference>
<dbReference type="Proteomes" id="UP000218069">
    <property type="component" value="Unassembled WGS sequence"/>
</dbReference>
<feature type="signal peptide" evidence="8">
    <location>
        <begin position="1"/>
        <end position="26"/>
    </location>
</feature>
<dbReference type="PROSITE" id="PS50198">
    <property type="entry name" value="PPIC_PPIASE_2"/>
    <property type="match status" value="1"/>
</dbReference>
<accession>A0A240E025</accession>
<sequence>MTMSKQPSFFIIVALFSALGMTTALAQNAVIVNGKPIPKTQLDKLVAKSGQADNPQIREQAREMLVTRELIIQEANNRGLTQNEAVREQLEQSRMGILVAAVFQDYIEKEGVSEADLKTAYDQVKTQYTGGKEYHVKHILLDKEADAQAITAQIKAGANFGEIAKAKSKDPGSAPSGGDLGWVSDKALVPEFSKAMVQAKKGQITDKPVKTQFGWHIIYVEDTRDASAPSMEEIKDRLKQMITSDQNWQKAKFSEMLQKLRAKAKLQ</sequence>
<evidence type="ECO:0000256" key="8">
    <source>
        <dbReference type="SAM" id="SignalP"/>
    </source>
</evidence>
<evidence type="ECO:0000256" key="1">
    <source>
        <dbReference type="ARBA" id="ARBA00000971"/>
    </source>
</evidence>
<dbReference type="AlphaFoldDB" id="A0A240E025"/>
<evidence type="ECO:0000256" key="4">
    <source>
        <dbReference type="ARBA" id="ARBA00022729"/>
    </source>
</evidence>
<dbReference type="Pfam" id="PF00639">
    <property type="entry name" value="Rotamase"/>
    <property type="match status" value="1"/>
</dbReference>
<dbReference type="PANTHER" id="PTHR47245:SF1">
    <property type="entry name" value="FOLDASE PROTEIN PRSA"/>
    <property type="match status" value="1"/>
</dbReference>
<dbReference type="Pfam" id="PF13624">
    <property type="entry name" value="SurA_N_3"/>
    <property type="match status" value="1"/>
</dbReference>
<dbReference type="InterPro" id="IPR046357">
    <property type="entry name" value="PPIase_dom_sf"/>
</dbReference>
<dbReference type="InterPro" id="IPR027304">
    <property type="entry name" value="Trigger_fact/SurA_dom_sf"/>
</dbReference>
<organism evidence="10 11">
    <name type="scientific">Polynucleobacter meluiroseus</name>
    <dbReference type="NCBI Taxonomy" id="1938814"/>
    <lineage>
        <taxon>Bacteria</taxon>
        <taxon>Pseudomonadati</taxon>
        <taxon>Pseudomonadota</taxon>
        <taxon>Betaproteobacteria</taxon>
        <taxon>Burkholderiales</taxon>
        <taxon>Burkholderiaceae</taxon>
        <taxon>Polynucleobacter</taxon>
    </lineage>
</organism>
<dbReference type="PANTHER" id="PTHR47245">
    <property type="entry name" value="PEPTIDYLPROLYL ISOMERASE"/>
    <property type="match status" value="1"/>
</dbReference>
<keyword evidence="6 7" id="KW-0413">Isomerase</keyword>
<dbReference type="SUPFAM" id="SSF54534">
    <property type="entry name" value="FKBP-like"/>
    <property type="match status" value="1"/>
</dbReference>
<evidence type="ECO:0000256" key="3">
    <source>
        <dbReference type="ARBA" id="ARBA00013194"/>
    </source>
</evidence>
<evidence type="ECO:0000313" key="10">
    <source>
        <dbReference type="EMBL" id="SNX28557.1"/>
    </source>
</evidence>
<feature type="domain" description="PpiC" evidence="9">
    <location>
        <begin position="131"/>
        <end position="222"/>
    </location>
</feature>
<gene>
    <name evidence="10" type="ORF">SAMN06295945_0889</name>
</gene>
<dbReference type="SUPFAM" id="SSF109998">
    <property type="entry name" value="Triger factor/SurA peptide-binding domain-like"/>
    <property type="match status" value="1"/>
</dbReference>
<evidence type="ECO:0000256" key="7">
    <source>
        <dbReference type="PROSITE-ProRule" id="PRU00278"/>
    </source>
</evidence>
<comment type="similarity">
    <text evidence="2">Belongs to the PpiC/parvulin rotamase family.</text>
</comment>
<dbReference type="Gene3D" id="1.10.8.1040">
    <property type="match status" value="1"/>
</dbReference>
<dbReference type="InterPro" id="IPR050245">
    <property type="entry name" value="PrsA_foldase"/>
</dbReference>
<name>A0A240E025_9BURK</name>
<evidence type="ECO:0000256" key="5">
    <source>
        <dbReference type="ARBA" id="ARBA00023110"/>
    </source>
</evidence>
<evidence type="ECO:0000256" key="6">
    <source>
        <dbReference type="ARBA" id="ARBA00023235"/>
    </source>
</evidence>
<dbReference type="Gene3D" id="3.10.50.40">
    <property type="match status" value="1"/>
</dbReference>
<dbReference type="RefSeq" id="WP_419185573.1">
    <property type="nucleotide sequence ID" value="NZ_OANS01000002.1"/>
</dbReference>
<keyword evidence="5 7" id="KW-0697">Rotamase</keyword>
<dbReference type="GO" id="GO:0003755">
    <property type="term" value="F:peptidyl-prolyl cis-trans isomerase activity"/>
    <property type="evidence" value="ECO:0007669"/>
    <property type="project" value="UniProtKB-KW"/>
</dbReference>
<keyword evidence="4 8" id="KW-0732">Signal</keyword>
<reference evidence="11" key="1">
    <citation type="submission" date="2017-08" db="EMBL/GenBank/DDBJ databases">
        <authorList>
            <person name="Varghese N."/>
            <person name="Submissions S."/>
        </authorList>
    </citation>
    <scope>NUCLEOTIDE SEQUENCE [LARGE SCALE GENOMIC DNA]</scope>
    <source>
        <strain evidence="11">AP-Melu-1000-B4</strain>
    </source>
</reference>
<comment type="catalytic activity">
    <reaction evidence="1">
        <text>[protein]-peptidylproline (omega=180) = [protein]-peptidylproline (omega=0)</text>
        <dbReference type="Rhea" id="RHEA:16237"/>
        <dbReference type="Rhea" id="RHEA-COMP:10747"/>
        <dbReference type="Rhea" id="RHEA-COMP:10748"/>
        <dbReference type="ChEBI" id="CHEBI:83833"/>
        <dbReference type="ChEBI" id="CHEBI:83834"/>
        <dbReference type="EC" id="5.2.1.8"/>
    </reaction>
</comment>
<feature type="chain" id="PRO_5012941343" description="peptidylprolyl isomerase" evidence="8">
    <location>
        <begin position="27"/>
        <end position="267"/>
    </location>
</feature>
<keyword evidence="11" id="KW-1185">Reference proteome</keyword>
<proteinExistence type="inferred from homology"/>
<dbReference type="EMBL" id="OANS01000002">
    <property type="protein sequence ID" value="SNX28557.1"/>
    <property type="molecule type" value="Genomic_DNA"/>
</dbReference>
<evidence type="ECO:0000313" key="11">
    <source>
        <dbReference type="Proteomes" id="UP000218069"/>
    </source>
</evidence>
<evidence type="ECO:0000256" key="2">
    <source>
        <dbReference type="ARBA" id="ARBA00007656"/>
    </source>
</evidence>
<dbReference type="EC" id="5.2.1.8" evidence="3"/>